<dbReference type="GO" id="GO:0005634">
    <property type="term" value="C:nucleus"/>
    <property type="evidence" value="ECO:0007669"/>
    <property type="project" value="UniProtKB-SubCell"/>
</dbReference>
<dbReference type="GO" id="GO:0003677">
    <property type="term" value="F:DNA binding"/>
    <property type="evidence" value="ECO:0007669"/>
    <property type="project" value="UniProtKB-UniRule"/>
</dbReference>
<dbReference type="AlphaFoldDB" id="A0ABD1CTN3"/>
<dbReference type="PANTHER" id="PTHR10270:SF323">
    <property type="entry name" value="TRANSCRIPTION FACTOR SOX-14-RELATED"/>
    <property type="match status" value="1"/>
</dbReference>
<keyword evidence="2 4" id="KW-0238">DNA-binding</keyword>
<dbReference type="EMBL" id="JBEHCU010009490">
    <property type="protein sequence ID" value="KAL1379789.1"/>
    <property type="molecule type" value="Genomic_DNA"/>
</dbReference>
<proteinExistence type="predicted"/>
<dbReference type="InterPro" id="IPR050140">
    <property type="entry name" value="SRY-related_HMG-box_TF-like"/>
</dbReference>
<comment type="caution">
    <text evidence="7">The sequence shown here is derived from an EMBL/GenBank/DDBJ whole genome shotgun (WGS) entry which is preliminary data.</text>
</comment>
<feature type="domain" description="HMG box" evidence="6">
    <location>
        <begin position="84"/>
        <end position="152"/>
    </location>
</feature>
<dbReference type="Proteomes" id="UP001562425">
    <property type="component" value="Unassembled WGS sequence"/>
</dbReference>
<evidence type="ECO:0000256" key="5">
    <source>
        <dbReference type="SAM" id="MobiDB-lite"/>
    </source>
</evidence>
<evidence type="ECO:0000313" key="8">
    <source>
        <dbReference type="Proteomes" id="UP001562425"/>
    </source>
</evidence>
<dbReference type="SMART" id="SM00398">
    <property type="entry name" value="HMG"/>
    <property type="match status" value="1"/>
</dbReference>
<protein>
    <recommendedName>
        <fullName evidence="6">HMG box domain-containing protein</fullName>
    </recommendedName>
</protein>
<dbReference type="InterPro" id="IPR036910">
    <property type="entry name" value="HMG_box_dom_sf"/>
</dbReference>
<accession>A0ABD1CTN3</accession>
<evidence type="ECO:0000259" key="6">
    <source>
        <dbReference type="PROSITE" id="PS50118"/>
    </source>
</evidence>
<dbReference type="InterPro" id="IPR009071">
    <property type="entry name" value="HMG_box_dom"/>
</dbReference>
<gene>
    <name evidence="7" type="ORF">pipiens_003728</name>
</gene>
<keyword evidence="8" id="KW-1185">Reference proteome</keyword>
<organism evidence="7 8">
    <name type="scientific">Culex pipiens pipiens</name>
    <name type="common">Northern house mosquito</name>
    <dbReference type="NCBI Taxonomy" id="38569"/>
    <lineage>
        <taxon>Eukaryota</taxon>
        <taxon>Metazoa</taxon>
        <taxon>Ecdysozoa</taxon>
        <taxon>Arthropoda</taxon>
        <taxon>Hexapoda</taxon>
        <taxon>Insecta</taxon>
        <taxon>Pterygota</taxon>
        <taxon>Neoptera</taxon>
        <taxon>Endopterygota</taxon>
        <taxon>Diptera</taxon>
        <taxon>Nematocera</taxon>
        <taxon>Culicoidea</taxon>
        <taxon>Culicidae</taxon>
        <taxon>Culicinae</taxon>
        <taxon>Culicini</taxon>
        <taxon>Culex</taxon>
        <taxon>Culex</taxon>
    </lineage>
</organism>
<dbReference type="PROSITE" id="PS50118">
    <property type="entry name" value="HMG_BOX_2"/>
    <property type="match status" value="1"/>
</dbReference>
<dbReference type="SUPFAM" id="SSF47095">
    <property type="entry name" value="HMG-box"/>
    <property type="match status" value="1"/>
</dbReference>
<dbReference type="PANTHER" id="PTHR10270">
    <property type="entry name" value="SOX TRANSCRIPTION FACTOR"/>
    <property type="match status" value="1"/>
</dbReference>
<dbReference type="Pfam" id="PF00505">
    <property type="entry name" value="HMG_box"/>
    <property type="match status" value="1"/>
</dbReference>
<sequence>MTLMSDLLVTLRRGDDRLDSYWKRRTCAEGGGGDSFAELKSWCVTREFADVARLTIRIVVVQLADGNGTWRRDLDTKKHSPGHIKRPMNPFMVWSQIERRKICEVTPDMHNAVISKNLGARWKALSEAERQPFIDEAERLRKLHTQEYPNYKYRPKKKQVKGAPAKAAGSSSPSASPASSTSSRDSCGSTTTTLSSASSAKSKSGSRRSSGKVSKNDSNNNNNSSSSMSKSKKAVIRAELRESESFEDLYYHQTAVQCVGGKSPDPPVGAAMYEDSSLISTEQTFAESVFDEAGGNLFSTNLDGFSAEECSRGFVTQTLFDPEEDNKTFILNNNDDSKGYLYANGAMNQEQAGNGVINGAGSQMEVDIKRELYYEDEDRFDVTDPCLNGGLDDVLNGTGDQMNGHPVSPVNSINDIVTYNGLFTVTQPGSGTSNGNTLASFSDLANLTSNGCSQQTFLIASHVASQLNELSSISQLDSRSPSAGITANQLANSISSNCQVLPTSTMISVSSTASCAGTISSSSGGNTITTNSCLPTGMVLTDCGPAIAPGLINTHSHHHHHLDFSDMVGTEDYNDITFDGLETASSSSGSHLEFTYPSADMLLDTGHCYDLN</sequence>
<name>A0ABD1CTN3_CULPP</name>
<feature type="region of interest" description="Disordered" evidence="5">
    <location>
        <begin position="146"/>
        <end position="236"/>
    </location>
</feature>
<feature type="DNA-binding region" description="HMG box" evidence="4">
    <location>
        <begin position="84"/>
        <end position="152"/>
    </location>
</feature>
<dbReference type="Gene3D" id="1.10.30.10">
    <property type="entry name" value="High mobility group box domain"/>
    <property type="match status" value="1"/>
</dbReference>
<dbReference type="CDD" id="cd22029">
    <property type="entry name" value="HMG-box_SoxC"/>
    <property type="match status" value="1"/>
</dbReference>
<feature type="compositionally biased region" description="Low complexity" evidence="5">
    <location>
        <begin position="211"/>
        <end position="229"/>
    </location>
</feature>
<evidence type="ECO:0000313" key="7">
    <source>
        <dbReference type="EMBL" id="KAL1379789.1"/>
    </source>
</evidence>
<feature type="compositionally biased region" description="Low complexity" evidence="5">
    <location>
        <begin position="161"/>
        <end position="203"/>
    </location>
</feature>
<reference evidence="7 8" key="1">
    <citation type="submission" date="2024-05" db="EMBL/GenBank/DDBJ databases">
        <title>Culex pipiens pipiens assembly and annotation.</title>
        <authorList>
            <person name="Alout H."/>
            <person name="Durand T."/>
        </authorList>
    </citation>
    <scope>NUCLEOTIDE SEQUENCE [LARGE SCALE GENOMIC DNA]</scope>
    <source>
        <strain evidence="7">HA-2024</strain>
        <tissue evidence="7">Whole body</tissue>
    </source>
</reference>
<evidence type="ECO:0000256" key="1">
    <source>
        <dbReference type="ARBA" id="ARBA00004123"/>
    </source>
</evidence>
<comment type="subcellular location">
    <subcellularLocation>
        <location evidence="1">Nucleus</location>
    </subcellularLocation>
</comment>
<evidence type="ECO:0000256" key="3">
    <source>
        <dbReference type="ARBA" id="ARBA00023242"/>
    </source>
</evidence>
<evidence type="ECO:0000256" key="2">
    <source>
        <dbReference type="ARBA" id="ARBA00023125"/>
    </source>
</evidence>
<evidence type="ECO:0000256" key="4">
    <source>
        <dbReference type="PROSITE-ProRule" id="PRU00267"/>
    </source>
</evidence>
<dbReference type="FunFam" id="1.10.30.10:FF:000002">
    <property type="entry name" value="transcription factor Sox-2"/>
    <property type="match status" value="1"/>
</dbReference>
<keyword evidence="3 4" id="KW-0539">Nucleus</keyword>